<dbReference type="OrthoDB" id="9993796at2759"/>
<dbReference type="Gene3D" id="3.50.50.60">
    <property type="entry name" value="FAD/NAD(P)-binding domain"/>
    <property type="match status" value="1"/>
</dbReference>
<dbReference type="Proteomes" id="UP001140562">
    <property type="component" value="Unassembled WGS sequence"/>
</dbReference>
<proteinExistence type="predicted"/>
<sequence>MLYQESGTITFRNNIKSQHDLIVGADGIGSVTRKIIDLNPGKQPVESSCLHTNVWTKDVRKLGLVDHSLNSALEYWEG</sequence>
<organism evidence="1 2">
    <name type="scientific">Didymella glomerata</name>
    <dbReference type="NCBI Taxonomy" id="749621"/>
    <lineage>
        <taxon>Eukaryota</taxon>
        <taxon>Fungi</taxon>
        <taxon>Dikarya</taxon>
        <taxon>Ascomycota</taxon>
        <taxon>Pezizomycotina</taxon>
        <taxon>Dothideomycetes</taxon>
        <taxon>Pleosporomycetidae</taxon>
        <taxon>Pleosporales</taxon>
        <taxon>Pleosporineae</taxon>
        <taxon>Didymellaceae</taxon>
        <taxon>Didymella</taxon>
    </lineage>
</organism>
<gene>
    <name evidence="1" type="ORF">N0V87_006146</name>
</gene>
<dbReference type="Gene3D" id="3.30.9.10">
    <property type="entry name" value="D-Amino Acid Oxidase, subunit A, domain 2"/>
    <property type="match status" value="1"/>
</dbReference>
<evidence type="ECO:0000313" key="2">
    <source>
        <dbReference type="Proteomes" id="UP001140562"/>
    </source>
</evidence>
<evidence type="ECO:0000313" key="1">
    <source>
        <dbReference type="EMBL" id="KAJ4335357.1"/>
    </source>
</evidence>
<dbReference type="InterPro" id="IPR036188">
    <property type="entry name" value="FAD/NAD-bd_sf"/>
</dbReference>
<protein>
    <submittedName>
        <fullName evidence="1">Uncharacterized protein</fullName>
    </submittedName>
</protein>
<reference evidence="1" key="1">
    <citation type="submission" date="2022-10" db="EMBL/GenBank/DDBJ databases">
        <title>Tapping the CABI collections for fungal endophytes: first genome assemblies for Collariella, Neodidymelliopsis, Ascochyta clinopodiicola, Didymella pomorum, Didymosphaeria variabile, Neocosmospora piperis and Neocucurbitaria cava.</title>
        <authorList>
            <person name="Hill R."/>
        </authorList>
    </citation>
    <scope>NUCLEOTIDE SEQUENCE</scope>
    <source>
        <strain evidence="1">IMI 360193</strain>
    </source>
</reference>
<dbReference type="EMBL" id="JAPEUV010000062">
    <property type="protein sequence ID" value="KAJ4335357.1"/>
    <property type="molecule type" value="Genomic_DNA"/>
</dbReference>
<keyword evidence="2" id="KW-1185">Reference proteome</keyword>
<comment type="caution">
    <text evidence="1">The sequence shown here is derived from an EMBL/GenBank/DDBJ whole genome shotgun (WGS) entry which is preliminary data.</text>
</comment>
<name>A0A9W8WXJ6_9PLEO</name>
<dbReference type="AlphaFoldDB" id="A0A9W8WXJ6"/>
<accession>A0A9W8WXJ6</accession>